<organism evidence="8 9">
    <name type="scientific">Amborella trichopoda</name>
    <dbReference type="NCBI Taxonomy" id="13333"/>
    <lineage>
        <taxon>Eukaryota</taxon>
        <taxon>Viridiplantae</taxon>
        <taxon>Streptophyta</taxon>
        <taxon>Embryophyta</taxon>
        <taxon>Tracheophyta</taxon>
        <taxon>Spermatophyta</taxon>
        <taxon>Magnoliopsida</taxon>
        <taxon>Amborellales</taxon>
        <taxon>Amborellaceae</taxon>
        <taxon>Amborella</taxon>
    </lineage>
</organism>
<evidence type="ECO:0000313" key="9">
    <source>
        <dbReference type="Proteomes" id="UP000017836"/>
    </source>
</evidence>
<dbReference type="InterPro" id="IPR040911">
    <property type="entry name" value="Exostosin_GT47"/>
</dbReference>
<feature type="domain" description="Exostosin GT47" evidence="7">
    <location>
        <begin position="26"/>
        <end position="354"/>
    </location>
</feature>
<evidence type="ECO:0000256" key="1">
    <source>
        <dbReference type="ARBA" id="ARBA00004323"/>
    </source>
</evidence>
<reference evidence="9" key="1">
    <citation type="journal article" date="2013" name="Science">
        <title>The Amborella genome and the evolution of flowering plants.</title>
        <authorList>
            <consortium name="Amborella Genome Project"/>
        </authorList>
    </citation>
    <scope>NUCLEOTIDE SEQUENCE [LARGE SCALE GENOMIC DNA]</scope>
</reference>
<feature type="signal peptide" evidence="6">
    <location>
        <begin position="1"/>
        <end position="23"/>
    </location>
</feature>
<evidence type="ECO:0000256" key="3">
    <source>
        <dbReference type="ARBA" id="ARBA00022676"/>
    </source>
</evidence>
<dbReference type="OrthoDB" id="1924787at2759"/>
<dbReference type="HOGENOM" id="CLU_012659_4_1_1"/>
<name>W1P9P6_AMBTC</name>
<dbReference type="KEGG" id="atr:18432574"/>
<dbReference type="Proteomes" id="UP000017836">
    <property type="component" value="Unassembled WGS sequence"/>
</dbReference>
<sequence>MTAASLIPFFSLIAISLLRAGGADPCSGRYIFIQHLPPRFNRDLLADCAAYPVWQDFCPYKANLGLGPKTHNGTSSWFRTDPYLLEPLFHARMYQYPCLTPDPDLASAVFLPYYASLHSLPFLFGPDQNYSIAHGLDLARLLSDSSVYRRRHGHDYFFVASRTALDFSRPLDSRPDAWGTSLLELPAFFNFTVLVTESRAWPWQEHAVPYPTSFHPSTLSHLHTWLRRVRRSPRPTLMLFAGGATMSPNGPPNIHRSILSQCASTDESICSIADCSRSACDHDPGRYMRPMLRARFCLQPPSDTPTRRSTFDGMIAGCIPVFFEDRSAKSQYDWHMRPEEYREFSVFIAKDEVVWGGLNISRVLMGIGDEEVRRMREKVIEMIPSIIYRGHRSSKSLREEVKDAFDLAVEGVIRKIKHRISNLGVD</sequence>
<dbReference type="AlphaFoldDB" id="W1P9P6"/>
<dbReference type="Gramene" id="ERN04409">
    <property type="protein sequence ID" value="ERN04409"/>
    <property type="gene ID" value="AMTR_s00133p00039770"/>
</dbReference>
<feature type="chain" id="PRO_5004807216" description="Exostosin GT47 domain-containing protein" evidence="6">
    <location>
        <begin position="24"/>
        <end position="426"/>
    </location>
</feature>
<keyword evidence="3" id="KW-0808">Transferase</keyword>
<dbReference type="PANTHER" id="PTHR11062">
    <property type="entry name" value="EXOSTOSIN HEPARAN SULFATE GLYCOSYLTRANSFERASE -RELATED"/>
    <property type="match status" value="1"/>
</dbReference>
<dbReference type="InterPro" id="IPR004263">
    <property type="entry name" value="Exostosin"/>
</dbReference>
<dbReference type="PANTHER" id="PTHR11062:SF58">
    <property type="entry name" value="XYLOGLUCAN GALACTOSYLTRANSFERASE GT19-RELATED"/>
    <property type="match status" value="1"/>
</dbReference>
<protein>
    <recommendedName>
        <fullName evidence="7">Exostosin GT47 domain-containing protein</fullName>
    </recommendedName>
</protein>
<keyword evidence="4" id="KW-0812">Transmembrane</keyword>
<keyword evidence="5" id="KW-0333">Golgi apparatus</keyword>
<dbReference type="Pfam" id="PF03016">
    <property type="entry name" value="Exostosin_GT47"/>
    <property type="match status" value="1"/>
</dbReference>
<comment type="similarity">
    <text evidence="2">Belongs to the glycosyltransferase 47 family.</text>
</comment>
<gene>
    <name evidence="8" type="ORF">AMTR_s00133p00039770</name>
</gene>
<keyword evidence="9" id="KW-1185">Reference proteome</keyword>
<dbReference type="GO" id="GO:0000139">
    <property type="term" value="C:Golgi membrane"/>
    <property type="evidence" value="ECO:0007669"/>
    <property type="project" value="UniProtKB-SubCell"/>
</dbReference>
<keyword evidence="4" id="KW-0735">Signal-anchor</keyword>
<dbReference type="OMA" id="ARAWPWQ"/>
<dbReference type="STRING" id="13333.W1P9P6"/>
<evidence type="ECO:0000259" key="7">
    <source>
        <dbReference type="Pfam" id="PF03016"/>
    </source>
</evidence>
<comment type="subcellular location">
    <subcellularLocation>
        <location evidence="1">Golgi apparatus membrane</location>
        <topology evidence="1">Single-pass type II membrane protein</topology>
    </subcellularLocation>
</comment>
<dbReference type="EMBL" id="KI394265">
    <property type="protein sequence ID" value="ERN04409.1"/>
    <property type="molecule type" value="Genomic_DNA"/>
</dbReference>
<keyword evidence="6" id="KW-0732">Signal</keyword>
<evidence type="ECO:0000256" key="4">
    <source>
        <dbReference type="ARBA" id="ARBA00022968"/>
    </source>
</evidence>
<evidence type="ECO:0000313" key="8">
    <source>
        <dbReference type="EMBL" id="ERN04409.1"/>
    </source>
</evidence>
<evidence type="ECO:0000256" key="6">
    <source>
        <dbReference type="SAM" id="SignalP"/>
    </source>
</evidence>
<dbReference type="GO" id="GO:0016757">
    <property type="term" value="F:glycosyltransferase activity"/>
    <property type="evidence" value="ECO:0007669"/>
    <property type="project" value="UniProtKB-KW"/>
</dbReference>
<evidence type="ECO:0000256" key="5">
    <source>
        <dbReference type="ARBA" id="ARBA00023034"/>
    </source>
</evidence>
<proteinExistence type="inferred from homology"/>
<keyword evidence="3" id="KW-0328">Glycosyltransferase</keyword>
<dbReference type="eggNOG" id="KOG1021">
    <property type="taxonomic scope" value="Eukaryota"/>
</dbReference>
<evidence type="ECO:0000256" key="2">
    <source>
        <dbReference type="ARBA" id="ARBA00010271"/>
    </source>
</evidence>
<accession>W1P9P6</accession>